<dbReference type="AlphaFoldDB" id="A0A9X4RFU8"/>
<name>A0A9X4RFU8_9ACTN</name>
<evidence type="ECO:0000313" key="1">
    <source>
        <dbReference type="EMBL" id="MDG3017093.1"/>
    </source>
</evidence>
<comment type="caution">
    <text evidence="1">The sequence shown here is derived from an EMBL/GenBank/DDBJ whole genome shotgun (WGS) entry which is preliminary data.</text>
</comment>
<dbReference type="RefSeq" id="WP_277830375.1">
    <property type="nucleotide sequence ID" value="NZ_JAAIVF010000001.1"/>
</dbReference>
<dbReference type="Proteomes" id="UP001152755">
    <property type="component" value="Unassembled WGS sequence"/>
</dbReference>
<protein>
    <submittedName>
        <fullName evidence="1">Uncharacterized protein</fullName>
    </submittedName>
</protein>
<accession>A0A9X4RFU8</accession>
<sequence length="43" mass="4585">MLAAMARLVTFGMMGGRHDPESAEWLAELLAAPEAPGDEDNRG</sequence>
<gene>
    <name evidence="1" type="ORF">NVS88_21290</name>
</gene>
<evidence type="ECO:0000313" key="2">
    <source>
        <dbReference type="Proteomes" id="UP001152755"/>
    </source>
</evidence>
<keyword evidence="2" id="KW-1185">Reference proteome</keyword>
<dbReference type="EMBL" id="JANRHA010000023">
    <property type="protein sequence ID" value="MDG3017093.1"/>
    <property type="molecule type" value="Genomic_DNA"/>
</dbReference>
<proteinExistence type="predicted"/>
<reference evidence="1" key="1">
    <citation type="submission" date="2022-08" db="EMBL/GenBank/DDBJ databases">
        <title>Genome analysis of Corynebacteriales strain.</title>
        <authorList>
            <person name="Lee S.D."/>
        </authorList>
    </citation>
    <scope>NUCLEOTIDE SEQUENCE</scope>
    <source>
        <strain evidence="1">D3-21</strain>
    </source>
</reference>
<organism evidence="1 2">
    <name type="scientific">Speluncibacter jeojiensis</name>
    <dbReference type="NCBI Taxonomy" id="2710754"/>
    <lineage>
        <taxon>Bacteria</taxon>
        <taxon>Bacillati</taxon>
        <taxon>Actinomycetota</taxon>
        <taxon>Actinomycetes</taxon>
        <taxon>Mycobacteriales</taxon>
        <taxon>Speluncibacteraceae</taxon>
        <taxon>Speluncibacter</taxon>
    </lineage>
</organism>